<sequence length="101" mass="11287">MILFKYSSYYKKSNSSYNIMGLRRPKFTQDENESTCCSSAWSASKSGFSAEKTKPRKQTDSPNADRGPHGTGRSSSIALLCVRVTPVITPLSDSNFYKLLY</sequence>
<dbReference type="AlphaFoldDB" id="A0A8J5SG78"/>
<keyword evidence="3" id="KW-1185">Reference proteome</keyword>
<comment type="caution">
    <text evidence="2">The sequence shown here is derived from an EMBL/GenBank/DDBJ whole genome shotgun (WGS) entry which is preliminary data.</text>
</comment>
<dbReference type="Proteomes" id="UP000729402">
    <property type="component" value="Unassembled WGS sequence"/>
</dbReference>
<name>A0A8J5SG78_ZIZPA</name>
<evidence type="ECO:0000256" key="1">
    <source>
        <dbReference type="SAM" id="MobiDB-lite"/>
    </source>
</evidence>
<dbReference type="EMBL" id="JAAALK010000284">
    <property type="protein sequence ID" value="KAG8067947.1"/>
    <property type="molecule type" value="Genomic_DNA"/>
</dbReference>
<protein>
    <submittedName>
        <fullName evidence="2">Uncharacterized protein</fullName>
    </submittedName>
</protein>
<reference evidence="2" key="2">
    <citation type="submission" date="2021-02" db="EMBL/GenBank/DDBJ databases">
        <authorList>
            <person name="Kimball J.A."/>
            <person name="Haas M.W."/>
            <person name="Macchietto M."/>
            <person name="Kono T."/>
            <person name="Duquette J."/>
            <person name="Shao M."/>
        </authorList>
    </citation>
    <scope>NUCLEOTIDE SEQUENCE</scope>
    <source>
        <tissue evidence="2">Fresh leaf tissue</tissue>
    </source>
</reference>
<proteinExistence type="predicted"/>
<gene>
    <name evidence="2" type="ORF">GUJ93_ZPchr0005g15880</name>
</gene>
<feature type="region of interest" description="Disordered" evidence="1">
    <location>
        <begin position="39"/>
        <end position="74"/>
    </location>
</feature>
<reference evidence="2" key="1">
    <citation type="journal article" date="2021" name="bioRxiv">
        <title>Whole Genome Assembly and Annotation of Northern Wild Rice, Zizania palustris L., Supports a Whole Genome Duplication in the Zizania Genus.</title>
        <authorList>
            <person name="Haas M."/>
            <person name="Kono T."/>
            <person name="Macchietto M."/>
            <person name="Millas R."/>
            <person name="McGilp L."/>
            <person name="Shao M."/>
            <person name="Duquette J."/>
            <person name="Hirsch C.N."/>
            <person name="Kimball J."/>
        </authorList>
    </citation>
    <scope>NUCLEOTIDE SEQUENCE</scope>
    <source>
        <tissue evidence="2">Fresh leaf tissue</tissue>
    </source>
</reference>
<evidence type="ECO:0000313" key="3">
    <source>
        <dbReference type="Proteomes" id="UP000729402"/>
    </source>
</evidence>
<evidence type="ECO:0000313" key="2">
    <source>
        <dbReference type="EMBL" id="KAG8067947.1"/>
    </source>
</evidence>
<feature type="compositionally biased region" description="Low complexity" evidence="1">
    <location>
        <begin position="39"/>
        <end position="50"/>
    </location>
</feature>
<organism evidence="2 3">
    <name type="scientific">Zizania palustris</name>
    <name type="common">Northern wild rice</name>
    <dbReference type="NCBI Taxonomy" id="103762"/>
    <lineage>
        <taxon>Eukaryota</taxon>
        <taxon>Viridiplantae</taxon>
        <taxon>Streptophyta</taxon>
        <taxon>Embryophyta</taxon>
        <taxon>Tracheophyta</taxon>
        <taxon>Spermatophyta</taxon>
        <taxon>Magnoliopsida</taxon>
        <taxon>Liliopsida</taxon>
        <taxon>Poales</taxon>
        <taxon>Poaceae</taxon>
        <taxon>BOP clade</taxon>
        <taxon>Oryzoideae</taxon>
        <taxon>Oryzeae</taxon>
        <taxon>Zizaniinae</taxon>
        <taxon>Zizania</taxon>
    </lineage>
</organism>
<accession>A0A8J5SG78</accession>